<dbReference type="EMBL" id="RCHS01002377">
    <property type="protein sequence ID" value="RMX47709.1"/>
    <property type="molecule type" value="Genomic_DNA"/>
</dbReference>
<evidence type="ECO:0000259" key="3">
    <source>
        <dbReference type="Pfam" id="PF23283"/>
    </source>
</evidence>
<comment type="caution">
    <text evidence="4">The sequence shown here is derived from an EMBL/GenBank/DDBJ whole genome shotgun (WGS) entry which is preliminary data.</text>
</comment>
<keyword evidence="1" id="KW-0732">Signal</keyword>
<name>A0A3M6U2B8_POCDA</name>
<gene>
    <name evidence="4" type="ORF">pdam_00012329</name>
</gene>
<dbReference type="PANTHER" id="PTHR36191">
    <property type="entry name" value="ENDO/EXONUCLEASE/PHOSPHATASE DOMAIN-CONTAINING PROTEIN-RELATED"/>
    <property type="match status" value="1"/>
</dbReference>
<dbReference type="AlphaFoldDB" id="A0A3M6U2B8"/>
<dbReference type="PANTHER" id="PTHR36191:SF4">
    <property type="entry name" value="VWFD DOMAIN-CONTAINING PROTEIN"/>
    <property type="match status" value="1"/>
</dbReference>
<evidence type="ECO:0000256" key="1">
    <source>
        <dbReference type="ARBA" id="ARBA00022729"/>
    </source>
</evidence>
<keyword evidence="2" id="KW-1015">Disulfide bond</keyword>
<sequence length="169" mass="18703">MDPAKSNQQPFLWSVELYENPFPERSSNRHALKLVVCVWIENADPCYNYRNLSDADRKSTYNTPDGGGKCDVHSSSIILGKWHRFVGDAGTKMPTQCVPDNRCGAASSGWLKGGHPTLADGEVSSEVCFTRGADCCKKSIIIKVKDCGSYFIYKLRKPPGCVLRYCGTD</sequence>
<feature type="domain" description="UMOD/GP2/OIT3-like D8C" evidence="3">
    <location>
        <begin position="85"/>
        <end position="166"/>
    </location>
</feature>
<organism evidence="4 5">
    <name type="scientific">Pocillopora damicornis</name>
    <name type="common">Cauliflower coral</name>
    <name type="synonym">Millepora damicornis</name>
    <dbReference type="NCBI Taxonomy" id="46731"/>
    <lineage>
        <taxon>Eukaryota</taxon>
        <taxon>Metazoa</taxon>
        <taxon>Cnidaria</taxon>
        <taxon>Anthozoa</taxon>
        <taxon>Hexacorallia</taxon>
        <taxon>Scleractinia</taxon>
        <taxon>Astrocoeniina</taxon>
        <taxon>Pocilloporidae</taxon>
        <taxon>Pocillopora</taxon>
    </lineage>
</organism>
<dbReference type="Proteomes" id="UP000275408">
    <property type="component" value="Unassembled WGS sequence"/>
</dbReference>
<proteinExistence type="predicted"/>
<evidence type="ECO:0000256" key="2">
    <source>
        <dbReference type="ARBA" id="ARBA00023157"/>
    </source>
</evidence>
<dbReference type="InterPro" id="IPR057774">
    <property type="entry name" value="D8C_UMOD/GP2/OIT3-like"/>
</dbReference>
<evidence type="ECO:0000313" key="4">
    <source>
        <dbReference type="EMBL" id="RMX47709.1"/>
    </source>
</evidence>
<accession>A0A3M6U2B8</accession>
<dbReference type="OrthoDB" id="5945417at2759"/>
<dbReference type="Pfam" id="PF23283">
    <property type="entry name" value="D8C_UMOD"/>
    <property type="match status" value="1"/>
</dbReference>
<keyword evidence="5" id="KW-1185">Reference proteome</keyword>
<protein>
    <recommendedName>
        <fullName evidence="3">UMOD/GP2/OIT3-like D8C domain-containing protein</fullName>
    </recommendedName>
</protein>
<reference evidence="4 5" key="1">
    <citation type="journal article" date="2018" name="Sci. Rep.">
        <title>Comparative analysis of the Pocillopora damicornis genome highlights role of immune system in coral evolution.</title>
        <authorList>
            <person name="Cunning R."/>
            <person name="Bay R.A."/>
            <person name="Gillette P."/>
            <person name="Baker A.C."/>
            <person name="Traylor-Knowles N."/>
        </authorList>
    </citation>
    <scope>NUCLEOTIDE SEQUENCE [LARGE SCALE GENOMIC DNA]</scope>
    <source>
        <strain evidence="4">RSMAS</strain>
        <tissue evidence="4">Whole animal</tissue>
    </source>
</reference>
<evidence type="ECO:0000313" key="5">
    <source>
        <dbReference type="Proteomes" id="UP000275408"/>
    </source>
</evidence>